<dbReference type="Proteomes" id="UP000307808">
    <property type="component" value="Unassembled WGS sequence"/>
</dbReference>
<keyword evidence="1" id="KW-0472">Membrane</keyword>
<dbReference type="RefSeq" id="WP_137066592.1">
    <property type="nucleotide sequence ID" value="NZ_CP040748.1"/>
</dbReference>
<feature type="transmembrane region" description="Helical" evidence="1">
    <location>
        <begin position="12"/>
        <end position="30"/>
    </location>
</feature>
<name>A0A4U2YLV9_9ACTN</name>
<keyword evidence="1" id="KW-0812">Transmembrane</keyword>
<organism evidence="2 3">
    <name type="scientific">Nocardioides jishulii</name>
    <dbReference type="NCBI Taxonomy" id="2575440"/>
    <lineage>
        <taxon>Bacteria</taxon>
        <taxon>Bacillati</taxon>
        <taxon>Actinomycetota</taxon>
        <taxon>Actinomycetes</taxon>
        <taxon>Propionibacteriales</taxon>
        <taxon>Nocardioidaceae</taxon>
        <taxon>Nocardioides</taxon>
    </lineage>
</organism>
<gene>
    <name evidence="2" type="ORF">FC770_12470</name>
</gene>
<evidence type="ECO:0000313" key="2">
    <source>
        <dbReference type="EMBL" id="TKI61585.1"/>
    </source>
</evidence>
<accession>A0A4U2YLV9</accession>
<evidence type="ECO:0000256" key="1">
    <source>
        <dbReference type="SAM" id="Phobius"/>
    </source>
</evidence>
<feature type="transmembrane region" description="Helical" evidence="1">
    <location>
        <begin position="36"/>
        <end position="57"/>
    </location>
</feature>
<dbReference type="AlphaFoldDB" id="A0A4U2YLV9"/>
<keyword evidence="1" id="KW-1133">Transmembrane helix</keyword>
<dbReference type="EMBL" id="SZPY01000003">
    <property type="protein sequence ID" value="TKI61585.1"/>
    <property type="molecule type" value="Genomic_DNA"/>
</dbReference>
<keyword evidence="3" id="KW-1185">Reference proteome</keyword>
<reference evidence="2 3" key="1">
    <citation type="submission" date="2019-04" db="EMBL/GenBank/DDBJ databases">
        <authorList>
            <person name="Dong K."/>
        </authorList>
    </citation>
    <scope>NUCLEOTIDE SEQUENCE [LARGE SCALE GENOMIC DNA]</scope>
    <source>
        <strain evidence="3">dk3543</strain>
    </source>
</reference>
<sequence length="74" mass="7949">MFGPLPRFHRLVIAGTLLAVSVVVGVWVGANPQVPVVTSAGVVLGIVVGAALAWLTVHESRRERAALLRTQRRR</sequence>
<evidence type="ECO:0000313" key="3">
    <source>
        <dbReference type="Proteomes" id="UP000307808"/>
    </source>
</evidence>
<protein>
    <submittedName>
        <fullName evidence="2">Uncharacterized protein</fullName>
    </submittedName>
</protein>
<comment type="caution">
    <text evidence="2">The sequence shown here is derived from an EMBL/GenBank/DDBJ whole genome shotgun (WGS) entry which is preliminary data.</text>
</comment>
<proteinExistence type="predicted"/>